<dbReference type="PANTHER" id="PTHR43424:SF1">
    <property type="entry name" value="LOCUS PUTATIVE PROTEIN 1-RELATED"/>
    <property type="match status" value="1"/>
</dbReference>
<dbReference type="EMBL" id="DVHI01000067">
    <property type="protein sequence ID" value="HIR62920.1"/>
    <property type="molecule type" value="Genomic_DNA"/>
</dbReference>
<evidence type="ECO:0000313" key="6">
    <source>
        <dbReference type="EMBL" id="HIR62920.1"/>
    </source>
</evidence>
<comment type="caution">
    <text evidence="6">The sequence shown here is derived from an EMBL/GenBank/DDBJ whole genome shotgun (WGS) entry which is preliminary data.</text>
</comment>
<feature type="non-terminal residue" evidence="6">
    <location>
        <position position="105"/>
    </location>
</feature>
<feature type="transmembrane region" description="Helical" evidence="5">
    <location>
        <begin position="9"/>
        <end position="31"/>
    </location>
</feature>
<keyword evidence="2 5" id="KW-0812">Transmembrane</keyword>
<evidence type="ECO:0000313" key="7">
    <source>
        <dbReference type="Proteomes" id="UP000886744"/>
    </source>
</evidence>
<dbReference type="InterPro" id="IPR002797">
    <property type="entry name" value="Polysacc_synth"/>
</dbReference>
<dbReference type="AlphaFoldDB" id="A0A9D1J6R4"/>
<evidence type="ECO:0000256" key="4">
    <source>
        <dbReference type="ARBA" id="ARBA00023136"/>
    </source>
</evidence>
<sequence length="105" mass="11480">MSSSVRTNFIYKSILTVSTYIIGLITFPYITRVLGVEKLGLVNFVDNTVNYFLLFATMGISILGVRETASGRADQQKLNSVFSGILGMNMLFTIGVLAVYVASIL</sequence>
<proteinExistence type="predicted"/>
<evidence type="ECO:0000256" key="1">
    <source>
        <dbReference type="ARBA" id="ARBA00004141"/>
    </source>
</evidence>
<feature type="transmembrane region" description="Helical" evidence="5">
    <location>
        <begin position="51"/>
        <end position="69"/>
    </location>
</feature>
<comment type="subcellular location">
    <subcellularLocation>
        <location evidence="1">Membrane</location>
        <topology evidence="1">Multi-pass membrane protein</topology>
    </subcellularLocation>
</comment>
<keyword evidence="4 5" id="KW-0472">Membrane</keyword>
<feature type="transmembrane region" description="Helical" evidence="5">
    <location>
        <begin position="81"/>
        <end position="102"/>
    </location>
</feature>
<name>A0A9D1J6R4_9BACT</name>
<dbReference type="InterPro" id="IPR052556">
    <property type="entry name" value="PolySynth_Transporter"/>
</dbReference>
<reference evidence="6" key="1">
    <citation type="submission" date="2020-10" db="EMBL/GenBank/DDBJ databases">
        <authorList>
            <person name="Gilroy R."/>
        </authorList>
    </citation>
    <scope>NUCLEOTIDE SEQUENCE</scope>
    <source>
        <strain evidence="6">ChiHjej13B12-12457</strain>
    </source>
</reference>
<protein>
    <submittedName>
        <fullName evidence="6">Oligosaccharide flippase family protein</fullName>
    </submittedName>
</protein>
<dbReference type="Proteomes" id="UP000886744">
    <property type="component" value="Unassembled WGS sequence"/>
</dbReference>
<accession>A0A9D1J6R4</accession>
<dbReference type="GO" id="GO:0016020">
    <property type="term" value="C:membrane"/>
    <property type="evidence" value="ECO:0007669"/>
    <property type="project" value="UniProtKB-SubCell"/>
</dbReference>
<evidence type="ECO:0000256" key="5">
    <source>
        <dbReference type="SAM" id="Phobius"/>
    </source>
</evidence>
<dbReference type="Pfam" id="PF01943">
    <property type="entry name" value="Polysacc_synt"/>
    <property type="match status" value="1"/>
</dbReference>
<reference evidence="6" key="2">
    <citation type="journal article" date="2021" name="PeerJ">
        <title>Extensive microbial diversity within the chicken gut microbiome revealed by metagenomics and culture.</title>
        <authorList>
            <person name="Gilroy R."/>
            <person name="Ravi A."/>
            <person name="Getino M."/>
            <person name="Pursley I."/>
            <person name="Horton D.L."/>
            <person name="Alikhan N.F."/>
            <person name="Baker D."/>
            <person name="Gharbi K."/>
            <person name="Hall N."/>
            <person name="Watson M."/>
            <person name="Adriaenssens E.M."/>
            <person name="Foster-Nyarko E."/>
            <person name="Jarju S."/>
            <person name="Secka A."/>
            <person name="Antonio M."/>
            <person name="Oren A."/>
            <person name="Chaudhuri R.R."/>
            <person name="La Ragione R."/>
            <person name="Hildebrand F."/>
            <person name="Pallen M.J."/>
        </authorList>
    </citation>
    <scope>NUCLEOTIDE SEQUENCE</scope>
    <source>
        <strain evidence="6">ChiHjej13B12-12457</strain>
    </source>
</reference>
<organism evidence="6 7">
    <name type="scientific">Candidatus Coprenecus avistercoris</name>
    <dbReference type="NCBI Taxonomy" id="2840730"/>
    <lineage>
        <taxon>Bacteria</taxon>
        <taxon>Pseudomonadati</taxon>
        <taxon>Bacteroidota</taxon>
        <taxon>Bacteroidia</taxon>
        <taxon>Bacteroidales</taxon>
        <taxon>Rikenellaceae</taxon>
        <taxon>Rikenellaceae incertae sedis</taxon>
        <taxon>Candidatus Coprenecus</taxon>
    </lineage>
</organism>
<gene>
    <name evidence="6" type="ORF">IAC94_05305</name>
</gene>
<evidence type="ECO:0000256" key="2">
    <source>
        <dbReference type="ARBA" id="ARBA00022692"/>
    </source>
</evidence>
<dbReference type="PANTHER" id="PTHR43424">
    <property type="entry name" value="LOCUS PUTATIVE PROTEIN 1-RELATED"/>
    <property type="match status" value="1"/>
</dbReference>
<evidence type="ECO:0000256" key="3">
    <source>
        <dbReference type="ARBA" id="ARBA00022989"/>
    </source>
</evidence>
<keyword evidence="3 5" id="KW-1133">Transmembrane helix</keyword>